<name>A0A8X8W9I9_SALSN</name>
<dbReference type="EMBL" id="PNBA02000019">
    <property type="protein sequence ID" value="KAG6390822.1"/>
    <property type="molecule type" value="Genomic_DNA"/>
</dbReference>
<comment type="similarity">
    <text evidence="1">Belongs to the QWRF family.</text>
</comment>
<protein>
    <submittedName>
        <fullName evidence="4">Uncharacterized protein</fullName>
    </submittedName>
</protein>
<feature type="region of interest" description="Disordered" evidence="2">
    <location>
        <begin position="1"/>
        <end position="34"/>
    </location>
</feature>
<dbReference type="EMBL" id="PNBA02000232">
    <property type="protein sequence ID" value="KAG6384185.1"/>
    <property type="molecule type" value="Genomic_DNA"/>
</dbReference>
<dbReference type="Proteomes" id="UP000298416">
    <property type="component" value="Unassembled WGS sequence"/>
</dbReference>
<dbReference type="InterPro" id="IPR007573">
    <property type="entry name" value="QWRF"/>
</dbReference>
<reference evidence="4" key="1">
    <citation type="submission" date="2018-01" db="EMBL/GenBank/DDBJ databases">
        <authorList>
            <person name="Mao J.F."/>
        </authorList>
    </citation>
    <scope>NUCLEOTIDE SEQUENCE</scope>
    <source>
        <strain evidence="4">Huo1</strain>
        <tissue evidence="4">Leaf</tissue>
    </source>
</reference>
<gene>
    <name evidence="4" type="ORF">SASPL_148562</name>
    <name evidence="5" type="ORF">SASPL_148567</name>
    <name evidence="3" type="ORF">SASPL_156016</name>
</gene>
<dbReference type="GO" id="GO:0005880">
    <property type="term" value="C:nuclear microtubule"/>
    <property type="evidence" value="ECO:0007669"/>
    <property type="project" value="TreeGrafter"/>
</dbReference>
<organism evidence="4">
    <name type="scientific">Salvia splendens</name>
    <name type="common">Scarlet sage</name>
    <dbReference type="NCBI Taxonomy" id="180675"/>
    <lineage>
        <taxon>Eukaryota</taxon>
        <taxon>Viridiplantae</taxon>
        <taxon>Streptophyta</taxon>
        <taxon>Embryophyta</taxon>
        <taxon>Tracheophyta</taxon>
        <taxon>Spermatophyta</taxon>
        <taxon>Magnoliopsida</taxon>
        <taxon>eudicotyledons</taxon>
        <taxon>Gunneridae</taxon>
        <taxon>Pentapetalae</taxon>
        <taxon>asterids</taxon>
        <taxon>lamiids</taxon>
        <taxon>Lamiales</taxon>
        <taxon>Lamiaceae</taxon>
        <taxon>Nepetoideae</taxon>
        <taxon>Mentheae</taxon>
        <taxon>Salviinae</taxon>
        <taxon>Salvia</taxon>
        <taxon>Salvia subgen. Calosphace</taxon>
        <taxon>core Calosphace</taxon>
    </lineage>
</organism>
<dbReference type="GO" id="GO:0005737">
    <property type="term" value="C:cytoplasm"/>
    <property type="evidence" value="ECO:0007669"/>
    <property type="project" value="TreeGrafter"/>
</dbReference>
<evidence type="ECO:0000313" key="5">
    <source>
        <dbReference type="EMBL" id="KAG6390822.1"/>
    </source>
</evidence>
<proteinExistence type="inferred from homology"/>
<keyword evidence="6" id="KW-1185">Reference proteome</keyword>
<dbReference type="PANTHER" id="PTHR31807">
    <property type="entry name" value="AUGMIN FAMILY MEMBER"/>
    <property type="match status" value="1"/>
</dbReference>
<dbReference type="GO" id="GO:0008017">
    <property type="term" value="F:microtubule binding"/>
    <property type="evidence" value="ECO:0007669"/>
    <property type="project" value="TreeGrafter"/>
</dbReference>
<comment type="caution">
    <text evidence="4">The sequence shown here is derived from an EMBL/GenBank/DDBJ whole genome shotgun (WGS) entry which is preliminary data.</text>
</comment>
<evidence type="ECO:0000256" key="1">
    <source>
        <dbReference type="ARBA" id="ARBA00010016"/>
    </source>
</evidence>
<evidence type="ECO:0000313" key="3">
    <source>
        <dbReference type="EMBL" id="KAG6384185.1"/>
    </source>
</evidence>
<dbReference type="AlphaFoldDB" id="A0A8X8W9I9"/>
<dbReference type="Pfam" id="PF04484">
    <property type="entry name" value="QWRF"/>
    <property type="match status" value="1"/>
</dbReference>
<evidence type="ECO:0000256" key="2">
    <source>
        <dbReference type="SAM" id="MobiDB-lite"/>
    </source>
</evidence>
<dbReference type="GO" id="GO:0051225">
    <property type="term" value="P:spindle assembly"/>
    <property type="evidence" value="ECO:0007669"/>
    <property type="project" value="TreeGrafter"/>
</dbReference>
<sequence length="81" mass="9269">MPGASIYQKRGAKTEEGPRRTSPSAWALSPGRQKKVSPLLEEEYHQYRLMYNRLLQWRFANARAESSLATVNRAAQVFSID</sequence>
<accession>A0A8X8W9I9</accession>
<evidence type="ECO:0000313" key="6">
    <source>
        <dbReference type="Proteomes" id="UP000298416"/>
    </source>
</evidence>
<reference evidence="4" key="2">
    <citation type="submission" date="2020-08" db="EMBL/GenBank/DDBJ databases">
        <title>Plant Genome Project.</title>
        <authorList>
            <person name="Zhang R.-G."/>
        </authorList>
    </citation>
    <scope>NUCLEOTIDE SEQUENCE</scope>
    <source>
        <strain evidence="4">Huo1</strain>
        <tissue evidence="4">Leaf</tissue>
    </source>
</reference>
<dbReference type="EMBL" id="PNBA02000019">
    <property type="protein sequence ID" value="KAG6390817.1"/>
    <property type="molecule type" value="Genomic_DNA"/>
</dbReference>
<evidence type="ECO:0000313" key="4">
    <source>
        <dbReference type="EMBL" id="KAG6390817.1"/>
    </source>
</evidence>
<dbReference type="PANTHER" id="PTHR31807:SF27">
    <property type="entry name" value="QWRF MOTIF-CONTAINING PROTEIN 7"/>
    <property type="match status" value="1"/>
</dbReference>